<keyword evidence="4" id="KW-1185">Reference proteome</keyword>
<proteinExistence type="predicted"/>
<dbReference type="EMBL" id="JAGQDG010000002">
    <property type="protein sequence ID" value="MBQ0935124.1"/>
    <property type="molecule type" value="Genomic_DNA"/>
</dbReference>
<name>A0ABS5DVE6_9BURK</name>
<gene>
    <name evidence="3" type="ORF">KAK11_07290</name>
</gene>
<dbReference type="InterPro" id="IPR011009">
    <property type="entry name" value="Kinase-like_dom_sf"/>
</dbReference>
<dbReference type="InterPro" id="IPR000719">
    <property type="entry name" value="Prot_kinase_dom"/>
</dbReference>
<dbReference type="SMART" id="SM00220">
    <property type="entry name" value="S_TKc"/>
    <property type="match status" value="1"/>
</dbReference>
<dbReference type="SUPFAM" id="SSF109604">
    <property type="entry name" value="HD-domain/PDEase-like"/>
    <property type="match status" value="1"/>
</dbReference>
<dbReference type="Pfam" id="PF00069">
    <property type="entry name" value="Pkinase"/>
    <property type="match status" value="1"/>
</dbReference>
<dbReference type="PANTHER" id="PTHR33525:SF4">
    <property type="entry name" value="CYCLIC DI-GMP PHOSPHODIESTERASE CDGJ"/>
    <property type="match status" value="1"/>
</dbReference>
<feature type="domain" description="Protein kinase" evidence="1">
    <location>
        <begin position="7"/>
        <end position="256"/>
    </location>
</feature>
<dbReference type="Gene3D" id="3.30.200.20">
    <property type="entry name" value="Phosphorylase Kinase, domain 1"/>
    <property type="match status" value="1"/>
</dbReference>
<protein>
    <submittedName>
        <fullName evidence="3">HDOD domain-containing protein</fullName>
    </submittedName>
</protein>
<dbReference type="Gene3D" id="1.10.3210.10">
    <property type="entry name" value="Hypothetical protein af1432"/>
    <property type="match status" value="1"/>
</dbReference>
<dbReference type="PROSITE" id="PS51833">
    <property type="entry name" value="HDOD"/>
    <property type="match status" value="1"/>
</dbReference>
<feature type="domain" description="HDOD" evidence="2">
    <location>
        <begin position="280"/>
        <end position="487"/>
    </location>
</feature>
<dbReference type="InterPro" id="IPR052340">
    <property type="entry name" value="RNase_Y/CdgJ"/>
</dbReference>
<dbReference type="PANTHER" id="PTHR33525">
    <property type="match status" value="1"/>
</dbReference>
<organism evidence="3 4">
    <name type="scientific">Ideonella paludis</name>
    <dbReference type="NCBI Taxonomy" id="1233411"/>
    <lineage>
        <taxon>Bacteria</taxon>
        <taxon>Pseudomonadati</taxon>
        <taxon>Pseudomonadota</taxon>
        <taxon>Betaproteobacteria</taxon>
        <taxon>Burkholderiales</taxon>
        <taxon>Sphaerotilaceae</taxon>
        <taxon>Ideonella</taxon>
    </lineage>
</organism>
<evidence type="ECO:0000313" key="3">
    <source>
        <dbReference type="EMBL" id="MBQ0935124.1"/>
    </source>
</evidence>
<evidence type="ECO:0000259" key="2">
    <source>
        <dbReference type="PROSITE" id="PS51833"/>
    </source>
</evidence>
<dbReference type="Gene3D" id="1.10.510.10">
    <property type="entry name" value="Transferase(Phosphotransferase) domain 1"/>
    <property type="match status" value="1"/>
</dbReference>
<sequence length="566" mass="61530">MRMFGRFQLLRLLGKSAKTMVWLCMDTRSQLECMLDIPRDKPAGGALAAWLEAVRRGARLNHPQLAQPLEVGEHDHWPYAVYERGQWVTWAEKISTKGLPPGEVATWTAQVGRGLAFAHEAGISHQDLQPFHLLIDDDQNVCIMGLEVASRAQTADGSVGLESLRASRHAAEDDVLALGLILHHALAGQPALEEADVSLVMGRMAPRGSEFVRLPWALPRPVPDPLRAIVNRATDRQEKQRYLTARSLQRALEGWLSTLSDQNGGPLAILMDRLRSVGVLPAMPGGADRVAHLILLEKGRTNELAAIVLEDLALTYELLRVVNTAQLRGGQVSGDGPVLMLRRAISMVGLEGVRRAALSLRAWPGPMNEKAAEEMERLIQRVKRAARIATRLAPAGYDAEVIALITTLQNLGRMMVQYHFPEESLQIRRLMHPSESAAGTSAEQGMTAEAASFAVLGTDLESLGVAVVRQWGFDEAVLTMIRRLPTNTGLKMLEGDNDLLRATASCANELMDALALPPKRVGQALSAVASRYGRALHITPKDIQDAIQADSAPAGSTSAERGMASA</sequence>
<reference evidence="3 4" key="1">
    <citation type="submission" date="2021-04" db="EMBL/GenBank/DDBJ databases">
        <title>The genome sequence of type strain Ideonella paludis KCTC 32238.</title>
        <authorList>
            <person name="Liu Y."/>
        </authorList>
    </citation>
    <scope>NUCLEOTIDE SEQUENCE [LARGE SCALE GENOMIC DNA]</scope>
    <source>
        <strain evidence="3 4">KCTC 32238</strain>
    </source>
</reference>
<dbReference type="Pfam" id="PF08668">
    <property type="entry name" value="HDOD"/>
    <property type="match status" value="1"/>
</dbReference>
<comment type="caution">
    <text evidence="3">The sequence shown here is derived from an EMBL/GenBank/DDBJ whole genome shotgun (WGS) entry which is preliminary data.</text>
</comment>
<dbReference type="SUPFAM" id="SSF56112">
    <property type="entry name" value="Protein kinase-like (PK-like)"/>
    <property type="match status" value="1"/>
</dbReference>
<dbReference type="Proteomes" id="UP000672097">
    <property type="component" value="Unassembled WGS sequence"/>
</dbReference>
<accession>A0ABS5DVE6</accession>
<dbReference type="PROSITE" id="PS50011">
    <property type="entry name" value="PROTEIN_KINASE_DOM"/>
    <property type="match status" value="1"/>
</dbReference>
<dbReference type="InterPro" id="IPR013976">
    <property type="entry name" value="HDOD"/>
</dbReference>
<evidence type="ECO:0000313" key="4">
    <source>
        <dbReference type="Proteomes" id="UP000672097"/>
    </source>
</evidence>
<evidence type="ECO:0000259" key="1">
    <source>
        <dbReference type="PROSITE" id="PS50011"/>
    </source>
</evidence>